<dbReference type="Gene3D" id="3.10.620.30">
    <property type="match status" value="1"/>
</dbReference>
<organism evidence="4 5">
    <name type="scientific">Agromyces archimandritae</name>
    <dbReference type="NCBI Taxonomy" id="2781962"/>
    <lineage>
        <taxon>Bacteria</taxon>
        <taxon>Bacillati</taxon>
        <taxon>Actinomycetota</taxon>
        <taxon>Actinomycetes</taxon>
        <taxon>Micrococcales</taxon>
        <taxon>Microbacteriaceae</taxon>
        <taxon>Agromyces</taxon>
    </lineage>
</organism>
<evidence type="ECO:0000256" key="2">
    <source>
        <dbReference type="SAM" id="Phobius"/>
    </source>
</evidence>
<feature type="transmembrane region" description="Helical" evidence="2">
    <location>
        <begin position="35"/>
        <end position="56"/>
    </location>
</feature>
<dbReference type="RefSeq" id="WP_210898036.1">
    <property type="nucleotide sequence ID" value="NZ_CP071696.1"/>
</dbReference>
<feature type="transmembrane region" description="Helical" evidence="2">
    <location>
        <begin position="154"/>
        <end position="171"/>
    </location>
</feature>
<dbReference type="InterPro" id="IPR002931">
    <property type="entry name" value="Transglutaminase-like"/>
</dbReference>
<feature type="domain" description="Transglutaminase-like" evidence="3">
    <location>
        <begin position="488"/>
        <end position="558"/>
    </location>
</feature>
<gene>
    <name evidence="4" type="ORF">G127AT_14415</name>
</gene>
<keyword evidence="2" id="KW-0472">Membrane</keyword>
<feature type="transmembrane region" description="Helical" evidence="2">
    <location>
        <begin position="615"/>
        <end position="640"/>
    </location>
</feature>
<name>A0A975FKZ6_9MICO</name>
<feature type="transmembrane region" description="Helical" evidence="2">
    <location>
        <begin position="68"/>
        <end position="89"/>
    </location>
</feature>
<feature type="compositionally biased region" description="Basic and acidic residues" evidence="1">
    <location>
        <begin position="562"/>
        <end position="573"/>
    </location>
</feature>
<evidence type="ECO:0000259" key="3">
    <source>
        <dbReference type="SMART" id="SM00460"/>
    </source>
</evidence>
<feature type="region of interest" description="Disordered" evidence="1">
    <location>
        <begin position="554"/>
        <end position="590"/>
    </location>
</feature>
<evidence type="ECO:0000256" key="1">
    <source>
        <dbReference type="SAM" id="MobiDB-lite"/>
    </source>
</evidence>
<dbReference type="InterPro" id="IPR038765">
    <property type="entry name" value="Papain-like_cys_pep_sf"/>
</dbReference>
<protein>
    <submittedName>
        <fullName evidence="4">Transglutaminase domain-containing protein</fullName>
    </submittedName>
</protein>
<feature type="transmembrane region" description="Helical" evidence="2">
    <location>
        <begin position="177"/>
        <end position="196"/>
    </location>
</feature>
<dbReference type="Pfam" id="PF01841">
    <property type="entry name" value="Transglut_core"/>
    <property type="match status" value="1"/>
</dbReference>
<dbReference type="EMBL" id="CP071696">
    <property type="protein sequence ID" value="QTX04443.1"/>
    <property type="molecule type" value="Genomic_DNA"/>
</dbReference>
<dbReference type="PANTHER" id="PTHR42736:SF1">
    <property type="entry name" value="PROTEIN-GLUTAMINE GAMMA-GLUTAMYLTRANSFERASE"/>
    <property type="match status" value="1"/>
</dbReference>
<sequence length="784" mass="83084">MRRIAARSWVDLGVLAVLSITGILGYATAFGTMNFLLAAAGGLLIGTAAAVAGSLFRLDVLTTTLIGIAAYFLFGGAFALPATTIAVVVPSLDTFAMLAIGAVFGWADIVTIGAPVEAPHYVAAVPLAAAWVVSLVGSMLALRWLPKKRTPWRTSLLVIGPGLLYLSGILLGTDEPVLAGVRGLVFAVLSLIWVAWRQASAAPVSGDGAARLRRRRIAGTAAVVAGAVVVGGVAGAAVQPASPERYVLREQVVPPFDPLEFPSPLSGFRHFTKDLADTPILEVSGVEPGDKIRLASMDAYTGKLWNVAGPEDPAGQDGGYAIVGETLPQPDTASLGGERSVEIASTGYADVWMPTVGYGSAIRLVEPAELTRSADLRYNAEAGTAVLTTGVEEGTAYTLDARVSKVPGDEELAEVPVAQLPVPAAQSVPDVVTAKAEEWAGEQASVIGQIRAIERALKTNGFLSHGLASDAVPSRAGHGADRIIELFTRSQMIGDEEQYATAMALMVRQLGYPSRVVMGFAPEIAEGAGTVEVTGSDVTAWVEVPFEGIGWVAFDPTPEQTDAPKDQVPKPKTEPQPQVRQPPRAQNDAEDLLATVEIDETEDEDRDPPFRIPGWVWAIALSLGIPAAIVFLPLLAVAAAKEARRRRRMSGPGYRSSAGAWEEFVDRSAELGLEPPERGSRLVFARTLGQRLAEQDLAASAAPATRADAAHRTAIATAEVTALAASVDRDVFSGREVDAAEAKARWAEADRVLGEIERSGGRVRRILARYRYRRRRRRSRKDAS</sequence>
<dbReference type="AlphaFoldDB" id="A0A975FKZ6"/>
<evidence type="ECO:0000313" key="5">
    <source>
        <dbReference type="Proteomes" id="UP000671914"/>
    </source>
</evidence>
<dbReference type="SMART" id="SM00460">
    <property type="entry name" value="TGc"/>
    <property type="match status" value="1"/>
</dbReference>
<keyword evidence="5" id="KW-1185">Reference proteome</keyword>
<feature type="transmembrane region" description="Helical" evidence="2">
    <location>
        <begin position="217"/>
        <end position="238"/>
    </location>
</feature>
<keyword evidence="2" id="KW-1133">Transmembrane helix</keyword>
<feature type="compositionally biased region" description="Low complexity" evidence="1">
    <location>
        <begin position="575"/>
        <end position="586"/>
    </location>
</feature>
<accession>A0A975FKZ6</accession>
<proteinExistence type="predicted"/>
<feature type="transmembrane region" description="Helical" evidence="2">
    <location>
        <begin position="12"/>
        <end position="29"/>
    </location>
</feature>
<reference evidence="4" key="1">
    <citation type="submission" date="2021-03" db="EMBL/GenBank/DDBJ databases">
        <title>Agromyces archimandritus sp. nov., isolated from the cockroach Archimandrita tessellata.</title>
        <authorList>
            <person name="Guzman J."/>
            <person name="Ortuzar M."/>
            <person name="Poehlein A."/>
            <person name="Daniel R."/>
            <person name="Trujillo M."/>
            <person name="Vilcinskas A."/>
        </authorList>
    </citation>
    <scope>NUCLEOTIDE SEQUENCE</scope>
    <source>
        <strain evidence="4">G127AT</strain>
    </source>
</reference>
<dbReference type="Proteomes" id="UP000671914">
    <property type="component" value="Chromosome"/>
</dbReference>
<dbReference type="PANTHER" id="PTHR42736">
    <property type="entry name" value="PROTEIN-GLUTAMINE GAMMA-GLUTAMYLTRANSFERASE"/>
    <property type="match status" value="1"/>
</dbReference>
<dbReference type="KEGG" id="aarc:G127AT_14415"/>
<feature type="transmembrane region" description="Helical" evidence="2">
    <location>
        <begin position="121"/>
        <end position="142"/>
    </location>
</feature>
<dbReference type="SUPFAM" id="SSF54001">
    <property type="entry name" value="Cysteine proteinases"/>
    <property type="match status" value="1"/>
</dbReference>
<evidence type="ECO:0000313" key="4">
    <source>
        <dbReference type="EMBL" id="QTX04443.1"/>
    </source>
</evidence>
<keyword evidence="2" id="KW-0812">Transmembrane</keyword>
<dbReference type="InterPro" id="IPR052901">
    <property type="entry name" value="Bact_TGase-like"/>
</dbReference>